<dbReference type="PROSITE" id="PS51257">
    <property type="entry name" value="PROKAR_LIPOPROTEIN"/>
    <property type="match status" value="1"/>
</dbReference>
<feature type="compositionally biased region" description="Low complexity" evidence="1">
    <location>
        <begin position="53"/>
        <end position="65"/>
    </location>
</feature>
<gene>
    <name evidence="3" type="ORF">ACFSKP_06905</name>
</gene>
<evidence type="ECO:0008006" key="5">
    <source>
        <dbReference type="Google" id="ProtNLM"/>
    </source>
</evidence>
<comment type="caution">
    <text evidence="3">The sequence shown here is derived from an EMBL/GenBank/DDBJ whole genome shotgun (WGS) entry which is preliminary data.</text>
</comment>
<sequence length="65" mass="6731">MKIKSIAIAAIVLACSTFTLTSCNTEQKEAPDERSIEGDTHEGNELGLDNAADTTGGTTDTTGTN</sequence>
<reference evidence="4" key="1">
    <citation type="journal article" date="2019" name="Int. J. Syst. Evol. Microbiol.">
        <title>The Global Catalogue of Microorganisms (GCM) 10K type strain sequencing project: providing services to taxonomists for standard genome sequencing and annotation.</title>
        <authorList>
            <consortium name="The Broad Institute Genomics Platform"/>
            <consortium name="The Broad Institute Genome Sequencing Center for Infectious Disease"/>
            <person name="Wu L."/>
            <person name="Ma J."/>
        </authorList>
    </citation>
    <scope>NUCLEOTIDE SEQUENCE [LARGE SCALE GENOMIC DNA]</scope>
    <source>
        <strain evidence="4">CGMCC 4.1782</strain>
    </source>
</reference>
<evidence type="ECO:0000313" key="3">
    <source>
        <dbReference type="EMBL" id="MFD2245978.1"/>
    </source>
</evidence>
<proteinExistence type="predicted"/>
<protein>
    <recommendedName>
        <fullName evidence="5">Entericidin</fullName>
    </recommendedName>
</protein>
<keyword evidence="2" id="KW-0732">Signal</keyword>
<evidence type="ECO:0000256" key="2">
    <source>
        <dbReference type="SAM" id="SignalP"/>
    </source>
</evidence>
<evidence type="ECO:0000313" key="4">
    <source>
        <dbReference type="Proteomes" id="UP001597374"/>
    </source>
</evidence>
<name>A0ABW5CVF9_9BACT</name>
<accession>A0ABW5CVF9</accession>
<feature type="region of interest" description="Disordered" evidence="1">
    <location>
        <begin position="24"/>
        <end position="65"/>
    </location>
</feature>
<organism evidence="3 4">
    <name type="scientific">Pontibacter ruber</name>
    <dbReference type="NCBI Taxonomy" id="1343895"/>
    <lineage>
        <taxon>Bacteria</taxon>
        <taxon>Pseudomonadati</taxon>
        <taxon>Bacteroidota</taxon>
        <taxon>Cytophagia</taxon>
        <taxon>Cytophagales</taxon>
        <taxon>Hymenobacteraceae</taxon>
        <taxon>Pontibacter</taxon>
    </lineage>
</organism>
<dbReference type="Proteomes" id="UP001597374">
    <property type="component" value="Unassembled WGS sequence"/>
</dbReference>
<dbReference type="EMBL" id="JBHUIM010000001">
    <property type="protein sequence ID" value="MFD2245978.1"/>
    <property type="molecule type" value="Genomic_DNA"/>
</dbReference>
<feature type="signal peptide" evidence="2">
    <location>
        <begin position="1"/>
        <end position="21"/>
    </location>
</feature>
<feature type="chain" id="PRO_5047423347" description="Entericidin" evidence="2">
    <location>
        <begin position="22"/>
        <end position="65"/>
    </location>
</feature>
<evidence type="ECO:0000256" key="1">
    <source>
        <dbReference type="SAM" id="MobiDB-lite"/>
    </source>
</evidence>
<dbReference type="RefSeq" id="WP_250427632.1">
    <property type="nucleotide sequence ID" value="NZ_JALPRR010000001.1"/>
</dbReference>
<feature type="compositionally biased region" description="Basic and acidic residues" evidence="1">
    <location>
        <begin position="26"/>
        <end position="44"/>
    </location>
</feature>
<keyword evidence="4" id="KW-1185">Reference proteome</keyword>